<dbReference type="AlphaFoldDB" id="A0A6J6PGR0"/>
<organism evidence="2">
    <name type="scientific">freshwater metagenome</name>
    <dbReference type="NCBI Taxonomy" id="449393"/>
    <lineage>
        <taxon>unclassified sequences</taxon>
        <taxon>metagenomes</taxon>
        <taxon>ecological metagenomes</taxon>
    </lineage>
</organism>
<sequence length="319" mass="35224">MPVDPEGTTGPTKGQARGPTWRRTTPGLYVPASVDAAVVEQRIREQSMRLTSGAVTGWAALRLHGGGFFDGLGPDGRTVRPVPVVVGGDRIRPCADIHQSRHRLRPHEVVVRHGIRCTTPERAVIDEIRRLDDVREGVVTLDMACAARLTSISRVRTVVLGVGGRRLDTVRTALGLAHERSRSPWESRLRLLWEIDLGWSRPLCNWAILDRDGQLLGKPDLLGPELGLVAEYDGALHRTRSRHRRDVRREEAFRRAGLEVVTFVAGDLDETAAAMSRLQAARERAGRPGTWVLGATPSPSLDELLDQRDWLRGLADDAS</sequence>
<accession>A0A6J6PGR0</accession>
<protein>
    <submittedName>
        <fullName evidence="2">Unannotated protein</fullName>
    </submittedName>
</protein>
<feature type="region of interest" description="Disordered" evidence="1">
    <location>
        <begin position="1"/>
        <end position="27"/>
    </location>
</feature>
<reference evidence="2" key="1">
    <citation type="submission" date="2020-05" db="EMBL/GenBank/DDBJ databases">
        <authorList>
            <person name="Chiriac C."/>
            <person name="Salcher M."/>
            <person name="Ghai R."/>
            <person name="Kavagutti S V."/>
        </authorList>
    </citation>
    <scope>NUCLEOTIDE SEQUENCE</scope>
</reference>
<gene>
    <name evidence="2" type="ORF">UFOPK2579_00662</name>
</gene>
<proteinExistence type="predicted"/>
<evidence type="ECO:0000256" key="1">
    <source>
        <dbReference type="SAM" id="MobiDB-lite"/>
    </source>
</evidence>
<evidence type="ECO:0000313" key="2">
    <source>
        <dbReference type="EMBL" id="CAB4695648.1"/>
    </source>
</evidence>
<dbReference type="EMBL" id="CAEZXR010000056">
    <property type="protein sequence ID" value="CAB4695648.1"/>
    <property type="molecule type" value="Genomic_DNA"/>
</dbReference>
<name>A0A6J6PGR0_9ZZZZ</name>